<name>A0A0F8X6N8_9ZZZZ</name>
<evidence type="ECO:0008006" key="2">
    <source>
        <dbReference type="Google" id="ProtNLM"/>
    </source>
</evidence>
<protein>
    <recommendedName>
        <fullName evidence="2">Proliferating cell nuclear antigen PCNA C-terminal domain-containing protein</fullName>
    </recommendedName>
</protein>
<feature type="non-terminal residue" evidence="1">
    <location>
        <position position="1"/>
    </location>
</feature>
<dbReference type="AlphaFoldDB" id="A0A0F8X6N8"/>
<proteinExistence type="predicted"/>
<dbReference type="SUPFAM" id="SSF55979">
    <property type="entry name" value="DNA clamp"/>
    <property type="match status" value="1"/>
</dbReference>
<evidence type="ECO:0000313" key="1">
    <source>
        <dbReference type="EMBL" id="KKK64792.1"/>
    </source>
</evidence>
<gene>
    <name evidence="1" type="ORF">LCGC14_2980640</name>
</gene>
<dbReference type="Gene3D" id="3.70.10.10">
    <property type="match status" value="1"/>
</dbReference>
<dbReference type="EMBL" id="LAZR01060863">
    <property type="protein sequence ID" value="KKK64792.1"/>
    <property type="molecule type" value="Genomic_DNA"/>
</dbReference>
<comment type="caution">
    <text evidence="1">The sequence shown here is derived from an EMBL/GenBank/DDBJ whole genome shotgun (WGS) entry which is preliminary data.</text>
</comment>
<reference evidence="1" key="1">
    <citation type="journal article" date="2015" name="Nature">
        <title>Complex archaea that bridge the gap between prokaryotes and eukaryotes.</title>
        <authorList>
            <person name="Spang A."/>
            <person name="Saw J.H."/>
            <person name="Jorgensen S.L."/>
            <person name="Zaremba-Niedzwiedzka K."/>
            <person name="Martijn J."/>
            <person name="Lind A.E."/>
            <person name="van Eijk R."/>
            <person name="Schleper C."/>
            <person name="Guy L."/>
            <person name="Ettema T.J."/>
        </authorList>
    </citation>
    <scope>NUCLEOTIDE SEQUENCE</scope>
</reference>
<sequence>RSKTTLQFGEKTLFITINSEKFGSTINRTLEHLDLELEEIPLENLTKIRYHFSFSLEQAKFAYMMKNLGIYSEIIDISTKEQSVIFSEEGKLGKGEFVWKKKQLLEYQFNHEVIEEELKKEYSQETKTKLQTLLDTKQCKSAHSLSFLIWIDKIAKVLGSKDAIQMSIRNDHPIRFIMQFPQLGNSSLLYYLAPRVSEEDYDNEEDDDLNDF</sequence>
<accession>A0A0F8X6N8</accession>
<dbReference type="InterPro" id="IPR046938">
    <property type="entry name" value="DNA_clamp_sf"/>
</dbReference>
<organism evidence="1">
    <name type="scientific">marine sediment metagenome</name>
    <dbReference type="NCBI Taxonomy" id="412755"/>
    <lineage>
        <taxon>unclassified sequences</taxon>
        <taxon>metagenomes</taxon>
        <taxon>ecological metagenomes</taxon>
    </lineage>
</organism>